<dbReference type="Pfam" id="PF02397">
    <property type="entry name" value="Bac_transf"/>
    <property type="match status" value="1"/>
</dbReference>
<evidence type="ECO:0000256" key="6">
    <source>
        <dbReference type="ARBA" id="ARBA00023136"/>
    </source>
</evidence>
<proteinExistence type="inferred from homology"/>
<feature type="transmembrane region" description="Helical" evidence="7">
    <location>
        <begin position="50"/>
        <end position="70"/>
    </location>
</feature>
<evidence type="ECO:0000256" key="1">
    <source>
        <dbReference type="ARBA" id="ARBA00004141"/>
    </source>
</evidence>
<dbReference type="PANTHER" id="PTHR30576:SF21">
    <property type="entry name" value="UDP-GLUCOSE:UNDECAPRENYL-PHOSPHATE GLUCOSE-1-PHOSPHATE TRANSFERASE"/>
    <property type="match status" value="1"/>
</dbReference>
<evidence type="ECO:0000256" key="5">
    <source>
        <dbReference type="ARBA" id="ARBA00022989"/>
    </source>
</evidence>
<sequence>MNTERVNLTTNLPQSGFIRQHHSMLMAVHQLTDVLLIWGILALLVSVADYGWAVCYQIAAFLSSICYHIFAHKNGLYFSWRGQSLFTEVKTVIATWLVVLGALLTVVFVFELSESYGGGVMIAWALAVPVAISFYRVSARIVLREIRRTGVNTRRVAIVGAKEPGLTLARSILQSAWMGLDVAGFFDNRVIVGAKPLDGENLQVLGDIEFLKAQARAGEFDDIYIALPMREEETIKDLVEYLANSSCCVHIVPDVFTFKMLNARSREIGGLPVVSVYDTPFDSFDAIVKRLEDVTLASIILCLIAIPMLFIAAAVKFTSKGPVIFKQRRYGINGEEIMVWKFRSMTTCDNGDVVVQATKNDARITKLGAFLRKTSLDELPQFINVLQGQMSIVGPRPHAVAHNELYRDKISGYMQRHLVKPGITGWAQVNGWRGETDTLEKMQKRVEFDLFYIRNWSVWMDITIVLKTVFKGFVSKSAY</sequence>
<dbReference type="GO" id="GO:0009242">
    <property type="term" value="P:colanic acid biosynthetic process"/>
    <property type="evidence" value="ECO:0007669"/>
    <property type="project" value="TreeGrafter"/>
</dbReference>
<dbReference type="InterPro" id="IPR036291">
    <property type="entry name" value="NAD(P)-bd_dom_sf"/>
</dbReference>
<dbReference type="GO" id="GO:0089702">
    <property type="term" value="F:undecaprenyl-phosphate glucose phosphotransferase activity"/>
    <property type="evidence" value="ECO:0007669"/>
    <property type="project" value="TreeGrafter"/>
</dbReference>
<dbReference type="KEGG" id="zal:AZF00_01070"/>
<organism evidence="9 10">
    <name type="scientific">Zhongshania aliphaticivorans</name>
    <dbReference type="NCBI Taxonomy" id="1470434"/>
    <lineage>
        <taxon>Bacteria</taxon>
        <taxon>Pseudomonadati</taxon>
        <taxon>Pseudomonadota</taxon>
        <taxon>Gammaproteobacteria</taxon>
        <taxon>Cellvibrionales</taxon>
        <taxon>Spongiibacteraceae</taxon>
        <taxon>Zhongshania</taxon>
    </lineage>
</organism>
<dbReference type="SUPFAM" id="SSF51735">
    <property type="entry name" value="NAD(P)-binding Rossmann-fold domains"/>
    <property type="match status" value="1"/>
</dbReference>
<name>A0A127M166_9GAMM</name>
<protein>
    <submittedName>
        <fullName evidence="9">Undecaprenyl-phosphate glucose phosphotransferase</fullName>
    </submittedName>
</protein>
<evidence type="ECO:0000313" key="9">
    <source>
        <dbReference type="EMBL" id="AMO66974.1"/>
    </source>
</evidence>
<dbReference type="InterPro" id="IPR017475">
    <property type="entry name" value="EPS_sugar_tfrase"/>
</dbReference>
<evidence type="ECO:0000256" key="3">
    <source>
        <dbReference type="ARBA" id="ARBA00022679"/>
    </source>
</evidence>
<dbReference type="InterPro" id="IPR003362">
    <property type="entry name" value="Bact_transf"/>
</dbReference>
<reference evidence="9 10" key="1">
    <citation type="submission" date="2015-12" db="EMBL/GenBank/DDBJ databases">
        <authorList>
            <person name="Shamseldin A."/>
            <person name="Moawad H."/>
            <person name="Abd El-Rahim W.M."/>
            <person name="Sadowsky M.J."/>
        </authorList>
    </citation>
    <scope>NUCLEOTIDE SEQUENCE [LARGE SCALE GENOMIC DNA]</scope>
    <source>
        <strain evidence="9 10">SM2</strain>
    </source>
</reference>
<dbReference type="STRING" id="1470434.AZF00_01070"/>
<dbReference type="PANTHER" id="PTHR30576">
    <property type="entry name" value="COLANIC BIOSYNTHESIS UDP-GLUCOSE LIPID CARRIER TRANSFERASE"/>
    <property type="match status" value="1"/>
</dbReference>
<feature type="transmembrane region" description="Helical" evidence="7">
    <location>
        <begin position="91"/>
        <end position="110"/>
    </location>
</feature>
<comment type="similarity">
    <text evidence="2">Belongs to the bacterial sugar transferase family.</text>
</comment>
<dbReference type="RefSeq" id="WP_062382525.1">
    <property type="nucleotide sequence ID" value="NZ_CP014544.1"/>
</dbReference>
<evidence type="ECO:0000256" key="7">
    <source>
        <dbReference type="SAM" id="Phobius"/>
    </source>
</evidence>
<evidence type="ECO:0000259" key="8">
    <source>
        <dbReference type="Pfam" id="PF02397"/>
    </source>
</evidence>
<dbReference type="Proteomes" id="UP000074119">
    <property type="component" value="Chromosome"/>
</dbReference>
<keyword evidence="3 9" id="KW-0808">Transferase</keyword>
<feature type="transmembrane region" description="Helical" evidence="7">
    <location>
        <begin position="294"/>
        <end position="315"/>
    </location>
</feature>
<dbReference type="EMBL" id="CP014544">
    <property type="protein sequence ID" value="AMO66974.1"/>
    <property type="molecule type" value="Genomic_DNA"/>
</dbReference>
<keyword evidence="4 7" id="KW-0812">Transmembrane</keyword>
<dbReference type="Pfam" id="PF13727">
    <property type="entry name" value="CoA_binding_3"/>
    <property type="match status" value="1"/>
</dbReference>
<dbReference type="InterPro" id="IPR017473">
    <property type="entry name" value="Undecaprenyl-P_gluc_Ptfrase"/>
</dbReference>
<accession>A0A127M166</accession>
<evidence type="ECO:0000256" key="4">
    <source>
        <dbReference type="ARBA" id="ARBA00022692"/>
    </source>
</evidence>
<feature type="transmembrane region" description="Helical" evidence="7">
    <location>
        <begin position="116"/>
        <end position="138"/>
    </location>
</feature>
<dbReference type="Gene3D" id="3.40.50.720">
    <property type="entry name" value="NAD(P)-binding Rossmann-like Domain"/>
    <property type="match status" value="1"/>
</dbReference>
<evidence type="ECO:0000313" key="10">
    <source>
        <dbReference type="Proteomes" id="UP000074119"/>
    </source>
</evidence>
<dbReference type="NCBIfam" id="TIGR03023">
    <property type="entry name" value="WcaJ_sugtrans"/>
    <property type="match status" value="1"/>
</dbReference>
<feature type="domain" description="Bacterial sugar transferase" evidence="8">
    <location>
        <begin position="289"/>
        <end position="472"/>
    </location>
</feature>
<dbReference type="AlphaFoldDB" id="A0A127M166"/>
<dbReference type="NCBIfam" id="TIGR03025">
    <property type="entry name" value="EPS_sugtrans"/>
    <property type="match status" value="1"/>
</dbReference>
<dbReference type="GO" id="GO:0016020">
    <property type="term" value="C:membrane"/>
    <property type="evidence" value="ECO:0007669"/>
    <property type="project" value="UniProtKB-SubCell"/>
</dbReference>
<keyword evidence="5 7" id="KW-1133">Transmembrane helix</keyword>
<comment type="subcellular location">
    <subcellularLocation>
        <location evidence="1">Membrane</location>
        <topology evidence="1">Multi-pass membrane protein</topology>
    </subcellularLocation>
</comment>
<evidence type="ECO:0000256" key="2">
    <source>
        <dbReference type="ARBA" id="ARBA00006464"/>
    </source>
</evidence>
<keyword evidence="6 7" id="KW-0472">Membrane</keyword>
<gene>
    <name evidence="9" type="ORF">AZF00_01070</name>
</gene>